<protein>
    <submittedName>
        <fullName evidence="5">Glycosyltransferase involved in cell wall bisynthesis</fullName>
    </submittedName>
</protein>
<evidence type="ECO:0000259" key="4">
    <source>
        <dbReference type="Pfam" id="PF13439"/>
    </source>
</evidence>
<dbReference type="Proteomes" id="UP000198867">
    <property type="component" value="Unassembled WGS sequence"/>
</dbReference>
<gene>
    <name evidence="5" type="ORF">SAMN05216219_0343</name>
</gene>
<keyword evidence="1" id="KW-0328">Glycosyltransferase</keyword>
<keyword evidence="6" id="KW-1185">Reference proteome</keyword>
<dbReference type="RefSeq" id="WP_090708241.1">
    <property type="nucleotide sequence ID" value="NZ_FOVM01000001.1"/>
</dbReference>
<evidence type="ECO:0000259" key="3">
    <source>
        <dbReference type="Pfam" id="PF00534"/>
    </source>
</evidence>
<dbReference type="PANTHER" id="PTHR12526">
    <property type="entry name" value="GLYCOSYLTRANSFERASE"/>
    <property type="match status" value="1"/>
</dbReference>
<dbReference type="Gene3D" id="3.40.50.2000">
    <property type="entry name" value="Glycogen Phosphorylase B"/>
    <property type="match status" value="2"/>
</dbReference>
<dbReference type="InterPro" id="IPR028098">
    <property type="entry name" value="Glyco_trans_4-like_N"/>
</dbReference>
<name>A0A1I4YLZ1_9MICO</name>
<keyword evidence="2 5" id="KW-0808">Transferase</keyword>
<dbReference type="Pfam" id="PF00534">
    <property type="entry name" value="Glycos_transf_1"/>
    <property type="match status" value="1"/>
</dbReference>
<dbReference type="OrthoDB" id="9809227at2"/>
<dbReference type="STRING" id="995034.SAMN05216219_0343"/>
<evidence type="ECO:0000256" key="1">
    <source>
        <dbReference type="ARBA" id="ARBA00022676"/>
    </source>
</evidence>
<proteinExistence type="predicted"/>
<evidence type="ECO:0000256" key="2">
    <source>
        <dbReference type="ARBA" id="ARBA00022679"/>
    </source>
</evidence>
<evidence type="ECO:0000313" key="5">
    <source>
        <dbReference type="EMBL" id="SFN39068.1"/>
    </source>
</evidence>
<dbReference type="GO" id="GO:0016757">
    <property type="term" value="F:glycosyltransferase activity"/>
    <property type="evidence" value="ECO:0007669"/>
    <property type="project" value="UniProtKB-KW"/>
</dbReference>
<dbReference type="SUPFAM" id="SSF53756">
    <property type="entry name" value="UDP-Glycosyltransferase/glycogen phosphorylase"/>
    <property type="match status" value="1"/>
</dbReference>
<feature type="domain" description="Glycosyl transferase family 1" evidence="3">
    <location>
        <begin position="170"/>
        <end position="289"/>
    </location>
</feature>
<evidence type="ECO:0000313" key="6">
    <source>
        <dbReference type="Proteomes" id="UP000198867"/>
    </source>
</evidence>
<dbReference type="InterPro" id="IPR001296">
    <property type="entry name" value="Glyco_trans_1"/>
</dbReference>
<dbReference type="AlphaFoldDB" id="A0A1I4YLZ1"/>
<dbReference type="EMBL" id="FOVM01000001">
    <property type="protein sequence ID" value="SFN39068.1"/>
    <property type="molecule type" value="Genomic_DNA"/>
</dbReference>
<reference evidence="6" key="1">
    <citation type="submission" date="2016-10" db="EMBL/GenBank/DDBJ databases">
        <authorList>
            <person name="Varghese N."/>
            <person name="Submissions S."/>
        </authorList>
    </citation>
    <scope>NUCLEOTIDE SEQUENCE [LARGE SCALE GENOMIC DNA]</scope>
    <source>
        <strain evidence="6">CGMCC 1.11101</strain>
    </source>
</reference>
<accession>A0A1I4YLZ1</accession>
<organism evidence="5 6">
    <name type="scientific">Mycetocola miduiensis</name>
    <dbReference type="NCBI Taxonomy" id="995034"/>
    <lineage>
        <taxon>Bacteria</taxon>
        <taxon>Bacillati</taxon>
        <taxon>Actinomycetota</taxon>
        <taxon>Actinomycetes</taxon>
        <taxon>Micrococcales</taxon>
        <taxon>Microbacteriaceae</taxon>
        <taxon>Mycetocola</taxon>
    </lineage>
</organism>
<sequence length="349" mass="37298">MYVGLIAPPWIPVPPPAYGGTEMVVDLLARGLQDAGHDVLLAAASDSTCPVPHAPGMRVSDYGSLNEMISALTHAVTAYEALHDVDVIHDHTLAGPLYLGRPEAVPVVVTNHGPFIRDTLPIFRAMAADASLVAVSRNQASYAFGCSIARVIHHGIDLERIPVGAGTGGFAAFLGRMTPEKGVAQALRIAREAGVPLQIAAKMREPAERAYFDAEVRPLLTREHVYIGEVSDAEKYEFLGDAFALLNPIEWSEPFGLAMVESLAAGTPVVATPLGSVPEIVRPNLNGYLGLADELPGLLPEADRIDRAACRADVEARFSAKRMVEDHLRLYTDLLNHGLAPSSVKDLPA</sequence>
<dbReference type="PANTHER" id="PTHR12526:SF595">
    <property type="entry name" value="BLL5217 PROTEIN"/>
    <property type="match status" value="1"/>
</dbReference>
<feature type="domain" description="Glycosyltransferase subfamily 4-like N-terminal" evidence="4">
    <location>
        <begin position="18"/>
        <end position="160"/>
    </location>
</feature>
<dbReference type="Pfam" id="PF13439">
    <property type="entry name" value="Glyco_transf_4"/>
    <property type="match status" value="1"/>
</dbReference>